<dbReference type="AlphaFoldDB" id="A0A6A2WCL8"/>
<sequence length="110" mass="12103">MKNSSSFRDNLECLGLEAIPKGSGDHLAGPKMPLTETICERRAIIINMTHKFPATITLDLGSVPVGSPVINGLEERPELVLFLEVEVGLIDHGERKGALVSRLEVEIWRE</sequence>
<name>A0A6A2WCL8_HIBSY</name>
<organism evidence="1 2">
    <name type="scientific">Hibiscus syriacus</name>
    <name type="common">Rose of Sharon</name>
    <dbReference type="NCBI Taxonomy" id="106335"/>
    <lineage>
        <taxon>Eukaryota</taxon>
        <taxon>Viridiplantae</taxon>
        <taxon>Streptophyta</taxon>
        <taxon>Embryophyta</taxon>
        <taxon>Tracheophyta</taxon>
        <taxon>Spermatophyta</taxon>
        <taxon>Magnoliopsida</taxon>
        <taxon>eudicotyledons</taxon>
        <taxon>Gunneridae</taxon>
        <taxon>Pentapetalae</taxon>
        <taxon>rosids</taxon>
        <taxon>malvids</taxon>
        <taxon>Malvales</taxon>
        <taxon>Malvaceae</taxon>
        <taxon>Malvoideae</taxon>
        <taxon>Hibiscus</taxon>
    </lineage>
</organism>
<dbReference type="EMBL" id="VEPZ02001773">
    <property type="protein sequence ID" value="KAE8655942.1"/>
    <property type="molecule type" value="Genomic_DNA"/>
</dbReference>
<keyword evidence="2" id="KW-1185">Reference proteome</keyword>
<gene>
    <name evidence="1" type="ORF">F3Y22_tig00117012pilonHSYRG00019</name>
</gene>
<proteinExistence type="predicted"/>
<accession>A0A6A2WCL8</accession>
<protein>
    <submittedName>
        <fullName evidence="1">Uncharacterized protein</fullName>
    </submittedName>
</protein>
<reference evidence="1" key="1">
    <citation type="submission" date="2019-09" db="EMBL/GenBank/DDBJ databases">
        <title>Draft genome information of white flower Hibiscus syriacus.</title>
        <authorList>
            <person name="Kim Y.-M."/>
        </authorList>
    </citation>
    <scope>NUCLEOTIDE SEQUENCE [LARGE SCALE GENOMIC DNA]</scope>
    <source>
        <strain evidence="1">YM2019G1</strain>
    </source>
</reference>
<dbReference type="Proteomes" id="UP000436088">
    <property type="component" value="Unassembled WGS sequence"/>
</dbReference>
<evidence type="ECO:0000313" key="2">
    <source>
        <dbReference type="Proteomes" id="UP000436088"/>
    </source>
</evidence>
<comment type="caution">
    <text evidence="1">The sequence shown here is derived from an EMBL/GenBank/DDBJ whole genome shotgun (WGS) entry which is preliminary data.</text>
</comment>
<evidence type="ECO:0000313" key="1">
    <source>
        <dbReference type="EMBL" id="KAE8655942.1"/>
    </source>
</evidence>